<evidence type="ECO:0000256" key="3">
    <source>
        <dbReference type="ARBA" id="ARBA00022679"/>
    </source>
</evidence>
<dbReference type="InterPro" id="IPR031127">
    <property type="entry name" value="E3_UB_ligase_RBR"/>
</dbReference>
<dbReference type="STRING" id="321146.A0A139H0K2"/>
<keyword evidence="7" id="KW-0833">Ubl conjugation pathway</keyword>
<proteinExistence type="predicted"/>
<dbReference type="EC" id="2.3.2.31" evidence="2"/>
<evidence type="ECO:0000256" key="7">
    <source>
        <dbReference type="ARBA" id="ARBA00022786"/>
    </source>
</evidence>
<feature type="domain" description="RING-type" evidence="9">
    <location>
        <begin position="155"/>
        <end position="351"/>
    </location>
</feature>
<dbReference type="Gene3D" id="1.20.120.1750">
    <property type="match status" value="1"/>
</dbReference>
<organism evidence="10 11">
    <name type="scientific">Pseudocercospora eumusae</name>
    <dbReference type="NCBI Taxonomy" id="321146"/>
    <lineage>
        <taxon>Eukaryota</taxon>
        <taxon>Fungi</taxon>
        <taxon>Dikarya</taxon>
        <taxon>Ascomycota</taxon>
        <taxon>Pezizomycotina</taxon>
        <taxon>Dothideomycetes</taxon>
        <taxon>Dothideomycetidae</taxon>
        <taxon>Mycosphaerellales</taxon>
        <taxon>Mycosphaerellaceae</taxon>
        <taxon>Pseudocercospora</taxon>
    </lineage>
</organism>
<dbReference type="SMART" id="SM00647">
    <property type="entry name" value="IBR"/>
    <property type="match status" value="2"/>
</dbReference>
<evidence type="ECO:0000256" key="6">
    <source>
        <dbReference type="ARBA" id="ARBA00022771"/>
    </source>
</evidence>
<dbReference type="SUPFAM" id="SSF57850">
    <property type="entry name" value="RING/U-box"/>
    <property type="match status" value="2"/>
</dbReference>
<dbReference type="GO" id="GO:0016567">
    <property type="term" value="P:protein ubiquitination"/>
    <property type="evidence" value="ECO:0007669"/>
    <property type="project" value="InterPro"/>
</dbReference>
<dbReference type="PROSITE" id="PS00518">
    <property type="entry name" value="ZF_RING_1"/>
    <property type="match status" value="1"/>
</dbReference>
<protein>
    <recommendedName>
        <fullName evidence="2">RBR-type E3 ubiquitin transferase</fullName>
        <ecNumber evidence="2">2.3.2.31</ecNumber>
    </recommendedName>
</protein>
<dbReference type="OrthoDB" id="10009520at2759"/>
<reference evidence="10 11" key="1">
    <citation type="submission" date="2015-07" db="EMBL/GenBank/DDBJ databases">
        <title>Comparative genomics of the Sigatoka disease complex on banana suggests a link between parallel evolutionary changes in Pseudocercospora fijiensis and Pseudocercospora eumusae and increased virulence on the banana host.</title>
        <authorList>
            <person name="Chang T.-C."/>
            <person name="Salvucci A."/>
            <person name="Crous P.W."/>
            <person name="Stergiopoulos I."/>
        </authorList>
    </citation>
    <scope>NUCLEOTIDE SEQUENCE [LARGE SCALE GENOMIC DNA]</scope>
    <source>
        <strain evidence="10 11">CBS 114824</strain>
    </source>
</reference>
<evidence type="ECO:0000256" key="1">
    <source>
        <dbReference type="ARBA" id="ARBA00001798"/>
    </source>
</evidence>
<evidence type="ECO:0000313" key="11">
    <source>
        <dbReference type="Proteomes" id="UP000070133"/>
    </source>
</evidence>
<evidence type="ECO:0000256" key="8">
    <source>
        <dbReference type="ARBA" id="ARBA00022833"/>
    </source>
</evidence>
<keyword evidence="8" id="KW-0862">Zinc</keyword>
<dbReference type="InterPro" id="IPR002867">
    <property type="entry name" value="IBR_dom"/>
</dbReference>
<dbReference type="PROSITE" id="PS51873">
    <property type="entry name" value="TRIAD"/>
    <property type="match status" value="1"/>
</dbReference>
<keyword evidence="4" id="KW-0479">Metal-binding</keyword>
<accession>A0A139H0K2</accession>
<keyword evidence="6" id="KW-0863">Zinc-finger</keyword>
<keyword evidence="5" id="KW-0677">Repeat</keyword>
<dbReference type="CDD" id="cd20335">
    <property type="entry name" value="BRcat_RBR"/>
    <property type="match status" value="1"/>
</dbReference>
<dbReference type="GO" id="GO:0061630">
    <property type="term" value="F:ubiquitin protein ligase activity"/>
    <property type="evidence" value="ECO:0007669"/>
    <property type="project" value="UniProtKB-EC"/>
</dbReference>
<evidence type="ECO:0000256" key="5">
    <source>
        <dbReference type="ARBA" id="ARBA00022737"/>
    </source>
</evidence>
<sequence length="437" mass="49445">MAITAPLLSAHDMVVDDETIALARQLEEIGLFMQGSKGKHPVGCPPDLEVALAQSIAAAVHDDGDIIAELTAKELQLHRDRRAALELVEGSDEYQGSIHSGLRETYQDAEDDLLSTIAETVTANSIIDFSDDEDQSGPSMTFAERQAEVLKRMATEYTCSVCGDRYPSAQTIKVECEHRYCIDCAKGLFRRATKDETLFPPRCCKKSIDPLLVKRHMSADEVDAFDAAAVEFSTVDKVYCSNRSCGKFIPPALIESRTRAARCGQCGFYTCSMCKNEQHLKTDCPDDPALRETRELAKQMGWQTCPRCPTVVQLRSGCHHMTCRCQAHFCYVCGVPWKNCSCQVADEDRIEERAEEVVDRDAEPGLAFAERIVRVRHVQAQLRERHECEHPGRFQRIFGPRRRGFQCEICDARHWKYILQCRHCYLNACEDCRRHRI</sequence>
<evidence type="ECO:0000256" key="2">
    <source>
        <dbReference type="ARBA" id="ARBA00012251"/>
    </source>
</evidence>
<gene>
    <name evidence="10" type="ORF">AC578_8103</name>
</gene>
<dbReference type="Proteomes" id="UP000070133">
    <property type="component" value="Unassembled WGS sequence"/>
</dbReference>
<comment type="caution">
    <text evidence="10">The sequence shown here is derived from an EMBL/GenBank/DDBJ whole genome shotgun (WGS) entry which is preliminary data.</text>
</comment>
<keyword evidence="3" id="KW-0808">Transferase</keyword>
<evidence type="ECO:0000313" key="10">
    <source>
        <dbReference type="EMBL" id="KXS95993.1"/>
    </source>
</evidence>
<dbReference type="Pfam" id="PF01485">
    <property type="entry name" value="IBR"/>
    <property type="match status" value="2"/>
</dbReference>
<dbReference type="InterPro" id="IPR044066">
    <property type="entry name" value="TRIAD_supradom"/>
</dbReference>
<dbReference type="CDD" id="cd22584">
    <property type="entry name" value="Rcat_RBR_unk"/>
    <property type="match status" value="1"/>
</dbReference>
<dbReference type="AlphaFoldDB" id="A0A139H0K2"/>
<dbReference type="GO" id="GO:0008270">
    <property type="term" value="F:zinc ion binding"/>
    <property type="evidence" value="ECO:0007669"/>
    <property type="project" value="UniProtKB-KW"/>
</dbReference>
<dbReference type="EMBL" id="LFZN01000191">
    <property type="protein sequence ID" value="KXS95993.1"/>
    <property type="molecule type" value="Genomic_DNA"/>
</dbReference>
<dbReference type="InterPro" id="IPR013083">
    <property type="entry name" value="Znf_RING/FYVE/PHD"/>
</dbReference>
<dbReference type="InterPro" id="IPR017907">
    <property type="entry name" value="Znf_RING_CS"/>
</dbReference>
<dbReference type="PANTHER" id="PTHR11685">
    <property type="entry name" value="RBR FAMILY RING FINGER AND IBR DOMAIN-CONTAINING"/>
    <property type="match status" value="1"/>
</dbReference>
<dbReference type="Gene3D" id="3.30.40.10">
    <property type="entry name" value="Zinc/RING finger domain, C3HC4 (zinc finger)"/>
    <property type="match status" value="1"/>
</dbReference>
<name>A0A139H0K2_9PEZI</name>
<comment type="catalytic activity">
    <reaction evidence="1">
        <text>[E2 ubiquitin-conjugating enzyme]-S-ubiquitinyl-L-cysteine + [acceptor protein]-L-lysine = [E2 ubiquitin-conjugating enzyme]-L-cysteine + [acceptor protein]-N(6)-ubiquitinyl-L-lysine.</text>
        <dbReference type="EC" id="2.3.2.31"/>
    </reaction>
</comment>
<keyword evidence="11" id="KW-1185">Reference proteome</keyword>
<evidence type="ECO:0000256" key="4">
    <source>
        <dbReference type="ARBA" id="ARBA00022723"/>
    </source>
</evidence>
<evidence type="ECO:0000259" key="9">
    <source>
        <dbReference type="PROSITE" id="PS51873"/>
    </source>
</evidence>